<dbReference type="Gene3D" id="1.10.340.30">
    <property type="entry name" value="Hypothetical protein, domain 2"/>
    <property type="match status" value="1"/>
</dbReference>
<dbReference type="SUPFAM" id="SSF48150">
    <property type="entry name" value="DNA-glycosylase"/>
    <property type="match status" value="1"/>
</dbReference>
<dbReference type="PANTHER" id="PTHR30037:SF3">
    <property type="entry name" value="BLR0857 PROTEIN"/>
    <property type="match status" value="1"/>
</dbReference>
<dbReference type="InterPro" id="IPR005019">
    <property type="entry name" value="Adenine_glyco"/>
</dbReference>
<accession>A0A0R2SB62</accession>
<gene>
    <name evidence="1" type="ORF">ABR69_06360</name>
</gene>
<dbReference type="Pfam" id="PF03352">
    <property type="entry name" value="Adenine_glyco"/>
    <property type="match status" value="1"/>
</dbReference>
<organism evidence="1 2">
    <name type="scientific">OM182 bacterium BACL3 MAG-120507-bin80</name>
    <dbReference type="NCBI Taxonomy" id="1655577"/>
    <lineage>
        <taxon>Bacteria</taxon>
        <taxon>Pseudomonadati</taxon>
        <taxon>Pseudomonadota</taxon>
        <taxon>Gammaproteobacteria</taxon>
        <taxon>OMG group</taxon>
        <taxon>OM182 clade</taxon>
    </lineage>
</organism>
<reference evidence="1 2" key="1">
    <citation type="submission" date="2015-10" db="EMBL/GenBank/DDBJ databases">
        <title>Metagenome-Assembled Genomes uncover a global brackish microbiome.</title>
        <authorList>
            <person name="Hugerth L.W."/>
            <person name="Larsson J."/>
            <person name="Alneberg J."/>
            <person name="Lindh M.V."/>
            <person name="Legrand C."/>
            <person name="Pinhassi J."/>
            <person name="Andersson A.F."/>
        </authorList>
    </citation>
    <scope>NUCLEOTIDE SEQUENCE [LARGE SCALE GENOMIC DNA]</scope>
    <source>
        <strain evidence="1">BACL4 MAG-120507-bin80</strain>
    </source>
</reference>
<dbReference type="InterPro" id="IPR011257">
    <property type="entry name" value="DNA_glycosylase"/>
</dbReference>
<dbReference type="GO" id="GO:0008725">
    <property type="term" value="F:DNA-3-methyladenine glycosylase activity"/>
    <property type="evidence" value="ECO:0007669"/>
    <property type="project" value="InterPro"/>
</dbReference>
<dbReference type="InterPro" id="IPR052891">
    <property type="entry name" value="DNA-3mA_glycosylase"/>
</dbReference>
<dbReference type="AlphaFoldDB" id="A0A0R2SB62"/>
<comment type="caution">
    <text evidence="1">The sequence shown here is derived from an EMBL/GenBank/DDBJ whole genome shotgun (WGS) entry which is preliminary data.</text>
</comment>
<name>A0A0R2SB62_9GAMM</name>
<dbReference type="Proteomes" id="UP000051934">
    <property type="component" value="Unassembled WGS sequence"/>
</dbReference>
<dbReference type="GO" id="GO:0006284">
    <property type="term" value="P:base-excision repair"/>
    <property type="evidence" value="ECO:0007669"/>
    <property type="project" value="InterPro"/>
</dbReference>
<dbReference type="PANTHER" id="PTHR30037">
    <property type="entry name" value="DNA-3-METHYLADENINE GLYCOSYLASE 1"/>
    <property type="match status" value="1"/>
</dbReference>
<evidence type="ECO:0000313" key="1">
    <source>
        <dbReference type="EMBL" id="KRO70539.1"/>
    </source>
</evidence>
<dbReference type="EMBL" id="LIBB01000321">
    <property type="protein sequence ID" value="KRO70539.1"/>
    <property type="molecule type" value="Genomic_DNA"/>
</dbReference>
<evidence type="ECO:0000313" key="2">
    <source>
        <dbReference type="Proteomes" id="UP000051934"/>
    </source>
</evidence>
<sequence length="227" mass="25780">MSGFEDIRLRAEARKGGARALKAMLPTVATKKQLIELGDDRYLAMMTKSINQAGFSWKVIENKWPSFEEAFLGFDPRKLSYLSPEQWEAFTSDKRVVRNWQKIKALQDNVFFVQDESRRSGGFGQFIADWPVEDQIGLMAYLKKHGSRLGGQSALWFLRRVGKDCFIPARDVAVLLRSIGLDIAENPTSKRDLSKIQAQFTEWHAETGLPYSHLSRIAACSVGDNYL</sequence>
<protein>
    <submittedName>
        <fullName evidence="1">3-methyladenine DNA glycosylase</fullName>
    </submittedName>
</protein>
<proteinExistence type="predicted"/>